<dbReference type="PANTHER" id="PTHR45138:SF9">
    <property type="entry name" value="DIGUANYLATE CYCLASE DGCM-RELATED"/>
    <property type="match status" value="1"/>
</dbReference>
<keyword evidence="3" id="KW-0808">Transferase</keyword>
<dbReference type="Gene3D" id="3.30.70.270">
    <property type="match status" value="1"/>
</dbReference>
<dbReference type="SUPFAM" id="SSF53335">
    <property type="entry name" value="S-adenosyl-L-methionine-dependent methyltransferases"/>
    <property type="match status" value="1"/>
</dbReference>
<dbReference type="RefSeq" id="WP_322473654.1">
    <property type="nucleotide sequence ID" value="NZ_JBHRZG010000002.1"/>
</dbReference>
<feature type="region of interest" description="Disordered" evidence="1">
    <location>
        <begin position="1"/>
        <end position="24"/>
    </location>
</feature>
<evidence type="ECO:0000256" key="1">
    <source>
        <dbReference type="SAM" id="MobiDB-lite"/>
    </source>
</evidence>
<dbReference type="InterPro" id="IPR043128">
    <property type="entry name" value="Rev_trsase/Diguanyl_cyclase"/>
</dbReference>
<protein>
    <submittedName>
        <fullName evidence="3">Methyltransferase domain-containing protein</fullName>
    </submittedName>
</protein>
<dbReference type="Gene3D" id="3.40.50.150">
    <property type="entry name" value="Vaccinia Virus protein VP39"/>
    <property type="match status" value="1"/>
</dbReference>
<dbReference type="Proteomes" id="UP001595803">
    <property type="component" value="Unassembled WGS sequence"/>
</dbReference>
<accession>A0ABV7Z2D5</accession>
<gene>
    <name evidence="3" type="ORF">ACFOSB_01535</name>
</gene>
<proteinExistence type="predicted"/>
<dbReference type="NCBIfam" id="TIGR00254">
    <property type="entry name" value="GGDEF"/>
    <property type="match status" value="1"/>
</dbReference>
<dbReference type="InterPro" id="IPR029063">
    <property type="entry name" value="SAM-dependent_MTases_sf"/>
</dbReference>
<keyword evidence="3" id="KW-0489">Methyltransferase</keyword>
<dbReference type="InterPro" id="IPR029787">
    <property type="entry name" value="Nucleotide_cyclase"/>
</dbReference>
<dbReference type="GO" id="GO:0008168">
    <property type="term" value="F:methyltransferase activity"/>
    <property type="evidence" value="ECO:0007669"/>
    <property type="project" value="UniProtKB-KW"/>
</dbReference>
<dbReference type="GO" id="GO:0032259">
    <property type="term" value="P:methylation"/>
    <property type="evidence" value="ECO:0007669"/>
    <property type="project" value="UniProtKB-KW"/>
</dbReference>
<dbReference type="EMBL" id="JBHRZG010000002">
    <property type="protein sequence ID" value="MFC3831542.1"/>
    <property type="molecule type" value="Genomic_DNA"/>
</dbReference>
<dbReference type="PANTHER" id="PTHR45138">
    <property type="entry name" value="REGULATORY COMPONENTS OF SENSORY TRANSDUCTION SYSTEM"/>
    <property type="match status" value="1"/>
</dbReference>
<keyword evidence="4" id="KW-1185">Reference proteome</keyword>
<dbReference type="Pfam" id="PF08241">
    <property type="entry name" value="Methyltransf_11"/>
    <property type="match status" value="1"/>
</dbReference>
<feature type="compositionally biased region" description="Basic and acidic residues" evidence="1">
    <location>
        <begin position="1"/>
        <end position="12"/>
    </location>
</feature>
<dbReference type="SUPFAM" id="SSF55073">
    <property type="entry name" value="Nucleotide cyclase"/>
    <property type="match status" value="1"/>
</dbReference>
<dbReference type="CDD" id="cd02440">
    <property type="entry name" value="AdoMet_MTases"/>
    <property type="match status" value="1"/>
</dbReference>
<dbReference type="Pfam" id="PF00990">
    <property type="entry name" value="GGDEF"/>
    <property type="match status" value="1"/>
</dbReference>
<comment type="caution">
    <text evidence="3">The sequence shown here is derived from an EMBL/GenBank/DDBJ whole genome shotgun (WGS) entry which is preliminary data.</text>
</comment>
<evidence type="ECO:0000313" key="3">
    <source>
        <dbReference type="EMBL" id="MFC3831542.1"/>
    </source>
</evidence>
<evidence type="ECO:0000259" key="2">
    <source>
        <dbReference type="PROSITE" id="PS50887"/>
    </source>
</evidence>
<dbReference type="InterPro" id="IPR050469">
    <property type="entry name" value="Diguanylate_Cyclase"/>
</dbReference>
<reference evidence="4" key="1">
    <citation type="journal article" date="2019" name="Int. J. Syst. Evol. Microbiol.">
        <title>The Global Catalogue of Microorganisms (GCM) 10K type strain sequencing project: providing services to taxonomists for standard genome sequencing and annotation.</title>
        <authorList>
            <consortium name="The Broad Institute Genomics Platform"/>
            <consortium name="The Broad Institute Genome Sequencing Center for Infectious Disease"/>
            <person name="Wu L."/>
            <person name="Ma J."/>
        </authorList>
    </citation>
    <scope>NUCLEOTIDE SEQUENCE [LARGE SCALE GENOMIC DNA]</scope>
    <source>
        <strain evidence="4">CCTCC AB 2017081</strain>
    </source>
</reference>
<feature type="domain" description="GGDEF" evidence="2">
    <location>
        <begin position="46"/>
        <end position="174"/>
    </location>
</feature>
<dbReference type="InterPro" id="IPR000160">
    <property type="entry name" value="GGDEF_dom"/>
</dbReference>
<sequence length="376" mass="40835">MRRVRLFKESKGPPEPPQLNQSGQDMLTGVLSRGVWERADPMWWRPGALVALLNVDRMIQFNAATGHLMGDHALRLIGSLLAIYSDEAGSQAHTFRIGGNEFAVVWHDATVESATSAVEQARAAVEAMGLGLTVRIAVSIIREGETPQRVLIRFDGFMHEAGISRRNSVYIDPELSLSTLTIRDALLSRLCGQPWPEGPLLDALALSPALDVLDVGAGDERLLRLLRARGHTGRLEGLDPVGGEGVRSGMAHALPYPDASFDVVLFVRALAHMGWPDTALRTALREARRVLRPGGRLVVVAHGPEHLRATWRALGQADAPVKAAPEGMGIDVRLPVSVTGQDARALAQSSGGEQAVQEHRFPVRDTLHLTIRQQTL</sequence>
<name>A0ABV7Z2D5_9DEIO</name>
<dbReference type="PROSITE" id="PS50887">
    <property type="entry name" value="GGDEF"/>
    <property type="match status" value="1"/>
</dbReference>
<dbReference type="InterPro" id="IPR013216">
    <property type="entry name" value="Methyltransf_11"/>
</dbReference>
<evidence type="ECO:0000313" key="4">
    <source>
        <dbReference type="Proteomes" id="UP001595803"/>
    </source>
</evidence>
<organism evidence="3 4">
    <name type="scientific">Deinococcus rufus</name>
    <dbReference type="NCBI Taxonomy" id="2136097"/>
    <lineage>
        <taxon>Bacteria</taxon>
        <taxon>Thermotogati</taxon>
        <taxon>Deinococcota</taxon>
        <taxon>Deinococci</taxon>
        <taxon>Deinococcales</taxon>
        <taxon>Deinococcaceae</taxon>
        <taxon>Deinococcus</taxon>
    </lineage>
</organism>
<dbReference type="SMART" id="SM00267">
    <property type="entry name" value="GGDEF"/>
    <property type="match status" value="1"/>
</dbReference>